<dbReference type="EMBL" id="BMZS01000012">
    <property type="protein sequence ID" value="GHD60567.1"/>
    <property type="molecule type" value="Genomic_DNA"/>
</dbReference>
<dbReference type="AlphaFoldDB" id="A0A918XW45"/>
<gene>
    <name evidence="2" type="ORF">GCM10017083_46620</name>
</gene>
<comment type="caution">
    <text evidence="2">The sequence shown here is derived from an EMBL/GenBank/DDBJ whole genome shotgun (WGS) entry which is preliminary data.</text>
</comment>
<sequence>MPGPETDRIFVSDRGRAPDRATKKTSKDSMVRTRWGLGPAADAAAVQARSDEAAERGRVVATME</sequence>
<evidence type="ECO:0000256" key="1">
    <source>
        <dbReference type="SAM" id="MobiDB-lite"/>
    </source>
</evidence>
<accession>A0A918XW45</accession>
<protein>
    <submittedName>
        <fullName evidence="2">Uncharacterized protein</fullName>
    </submittedName>
</protein>
<feature type="region of interest" description="Disordered" evidence="1">
    <location>
        <begin position="1"/>
        <end position="30"/>
    </location>
</feature>
<organism evidence="2 3">
    <name type="scientific">Thalassobaculum fulvum</name>
    <dbReference type="NCBI Taxonomy" id="1633335"/>
    <lineage>
        <taxon>Bacteria</taxon>
        <taxon>Pseudomonadati</taxon>
        <taxon>Pseudomonadota</taxon>
        <taxon>Alphaproteobacteria</taxon>
        <taxon>Rhodospirillales</taxon>
        <taxon>Thalassobaculaceae</taxon>
        <taxon>Thalassobaculum</taxon>
    </lineage>
</organism>
<reference evidence="2" key="2">
    <citation type="submission" date="2020-09" db="EMBL/GenBank/DDBJ databases">
        <authorList>
            <person name="Sun Q."/>
            <person name="Kim S."/>
        </authorList>
    </citation>
    <scope>NUCLEOTIDE SEQUENCE</scope>
    <source>
        <strain evidence="2">KCTC 42651</strain>
    </source>
</reference>
<name>A0A918XW45_9PROT</name>
<evidence type="ECO:0000313" key="2">
    <source>
        <dbReference type="EMBL" id="GHD60567.1"/>
    </source>
</evidence>
<evidence type="ECO:0000313" key="3">
    <source>
        <dbReference type="Proteomes" id="UP000630353"/>
    </source>
</evidence>
<dbReference type="Proteomes" id="UP000630353">
    <property type="component" value="Unassembled WGS sequence"/>
</dbReference>
<keyword evidence="3" id="KW-1185">Reference proteome</keyword>
<proteinExistence type="predicted"/>
<reference evidence="2" key="1">
    <citation type="journal article" date="2014" name="Int. J. Syst. Evol. Microbiol.">
        <title>Complete genome sequence of Corynebacterium casei LMG S-19264T (=DSM 44701T), isolated from a smear-ripened cheese.</title>
        <authorList>
            <consortium name="US DOE Joint Genome Institute (JGI-PGF)"/>
            <person name="Walter F."/>
            <person name="Albersmeier A."/>
            <person name="Kalinowski J."/>
            <person name="Ruckert C."/>
        </authorList>
    </citation>
    <scope>NUCLEOTIDE SEQUENCE</scope>
    <source>
        <strain evidence="2">KCTC 42651</strain>
    </source>
</reference>